<sequence length="121" mass="13627">MHSGVFYTKNIGTFEAEFPLKPVRTSLQITHKNTTFKPSINHNRKLCRSATSDHCSNKTEPTGRPVKCRVRYPTLKMPTFGHSKDLETKIFNYGTSPGAKFSQTLWVVSPATRSNRPVGTQ</sequence>
<dbReference type="AlphaFoldDB" id="A0A0X3PZ43"/>
<dbReference type="EMBL" id="GEEE01008438">
    <property type="protein sequence ID" value="JAP54787.1"/>
    <property type="molecule type" value="Transcribed_RNA"/>
</dbReference>
<gene>
    <name evidence="1" type="ORF">TR88131</name>
</gene>
<proteinExistence type="predicted"/>
<evidence type="ECO:0000313" key="1">
    <source>
        <dbReference type="EMBL" id="JAP52506.1"/>
    </source>
</evidence>
<reference evidence="1" key="1">
    <citation type="submission" date="2016-01" db="EMBL/GenBank/DDBJ databases">
        <title>Reference transcriptome for the parasite Schistocephalus solidus: insights into the molecular evolution of parasitism.</title>
        <authorList>
            <person name="Hebert F.O."/>
            <person name="Grambauer S."/>
            <person name="Barber I."/>
            <person name="Landry C.R."/>
            <person name="Aubin-Horth N."/>
        </authorList>
    </citation>
    <scope>NUCLEOTIDE SEQUENCE</scope>
</reference>
<accession>A0A0X3PZ43</accession>
<dbReference type="EMBL" id="GEEE01010719">
    <property type="protein sequence ID" value="JAP52506.1"/>
    <property type="molecule type" value="Transcribed_RNA"/>
</dbReference>
<organism evidence="1">
    <name type="scientific">Schistocephalus solidus</name>
    <name type="common">Tapeworm</name>
    <dbReference type="NCBI Taxonomy" id="70667"/>
    <lineage>
        <taxon>Eukaryota</taxon>
        <taxon>Metazoa</taxon>
        <taxon>Spiralia</taxon>
        <taxon>Lophotrochozoa</taxon>
        <taxon>Platyhelminthes</taxon>
        <taxon>Cestoda</taxon>
        <taxon>Eucestoda</taxon>
        <taxon>Diphyllobothriidea</taxon>
        <taxon>Diphyllobothriidae</taxon>
        <taxon>Schistocephalus</taxon>
    </lineage>
</organism>
<protein>
    <submittedName>
        <fullName evidence="1">Uncharacterized protein</fullName>
    </submittedName>
</protein>
<name>A0A0X3PZ43_SCHSO</name>